<accession>A0ABD2K7J7</accession>
<dbReference type="Gene3D" id="3.40.50.300">
    <property type="entry name" value="P-loop containing nucleotide triphosphate hydrolases"/>
    <property type="match status" value="1"/>
</dbReference>
<dbReference type="AlphaFoldDB" id="A0ABD2K7J7"/>
<proteinExistence type="predicted"/>
<dbReference type="Proteomes" id="UP001620645">
    <property type="component" value="Unassembled WGS sequence"/>
</dbReference>
<keyword evidence="3" id="KW-1185">Reference proteome</keyword>
<dbReference type="SUPFAM" id="SSF52540">
    <property type="entry name" value="P-loop containing nucleoside triphosphate hydrolases"/>
    <property type="match status" value="1"/>
</dbReference>
<protein>
    <recommendedName>
        <fullName evidence="1">DUF8206 domain-containing protein</fullName>
    </recommendedName>
</protein>
<name>A0ABD2K7J7_HETSC</name>
<sequence length="837" mass="94069">MDTKRMELAEKLESKGILYVRHHQQLKNALDGQKKSGKNGPTVNFVLFCNKPNSTPDTLKQFFLALHYLFKLAEARKNCLFVDLELFSDGHKKTQMPKVISNSLDVFPLIGVRLIKICGDQLVTVDWVAKKTQTLGVCIARPSDPEKNGSADQLLWPCHLPCPRAKKFGGKCPNGDHFWGCDQCGQTFRFAKQKNDDMEQKNFSLEWPIEWHCFSYLFCDCGGTRVDHLTFRCAFFADHGDQFFAFPSDKLLNIELERQSKKDIVKNLLLLGKTGNGKSTLLNAMHFYAQFETFEDALQLAQPANFDGLAAALYSKETYDENGDSVPIEIGLGGAGECREAGASQTQISKSYFIPPAEDGQLCCVIDTAGNGDTRGTEMDNQNMANTFGFLRGYDALHGVGIVLKENDNRADASFNYCINGLLSNLHKNVAQNIVFLITHSSGSGKTIALLRRLLKPIEEKTGVKIPLNESNVFSFDNAPFEALCLIKAKGVEYDEEEMEEFSRKWTKSVQQFKRLMKHLATVKPHLTRETLSVYAARCAIADIMPIIASNGAQIQNNIVNREIEELNKTIGEDKKKAEIMFDRVTTKKLDKRRVICTSKRCSTETAKTLGGEVKLHKKVCHDGCDTTGGEIPNESLRWCKAFRKKKDISAPLPDISGLPLPYLLQWLIILLIVVGEPGEICKECGCSYKEHMIVDTEDVVEKNVVADPALLARISEKRKELSTKEAFKQQLIEERDFCFKEPAKWFSFLKSSAMKAYNDNMERYIELAIQDAELRETSNKGQSDYEEQKKRTDGTRVGSFIRRIIYSSRISPNVDMTGGAESEAEFWVSSFAAMGV</sequence>
<dbReference type="PANTHER" id="PTHR32046:SF11">
    <property type="entry name" value="IMMUNE-ASSOCIATED NUCLEOTIDE-BINDING PROTEIN 10-LIKE"/>
    <property type="match status" value="1"/>
</dbReference>
<gene>
    <name evidence="2" type="ORF">niasHS_000480</name>
</gene>
<organism evidence="2 3">
    <name type="scientific">Heterodera schachtii</name>
    <name type="common">Sugarbeet cyst nematode worm</name>
    <name type="synonym">Tylenchus schachtii</name>
    <dbReference type="NCBI Taxonomy" id="97005"/>
    <lineage>
        <taxon>Eukaryota</taxon>
        <taxon>Metazoa</taxon>
        <taxon>Ecdysozoa</taxon>
        <taxon>Nematoda</taxon>
        <taxon>Chromadorea</taxon>
        <taxon>Rhabditida</taxon>
        <taxon>Tylenchina</taxon>
        <taxon>Tylenchomorpha</taxon>
        <taxon>Tylenchoidea</taxon>
        <taxon>Heteroderidae</taxon>
        <taxon>Heteroderinae</taxon>
        <taxon>Heterodera</taxon>
    </lineage>
</organism>
<evidence type="ECO:0000313" key="3">
    <source>
        <dbReference type="Proteomes" id="UP001620645"/>
    </source>
</evidence>
<evidence type="ECO:0000259" key="1">
    <source>
        <dbReference type="Pfam" id="PF26633"/>
    </source>
</evidence>
<dbReference type="PANTHER" id="PTHR32046">
    <property type="entry name" value="G DOMAIN-CONTAINING PROTEIN"/>
    <property type="match status" value="1"/>
</dbReference>
<dbReference type="InterPro" id="IPR058519">
    <property type="entry name" value="DUF8206"/>
</dbReference>
<comment type="caution">
    <text evidence="2">The sequence shown here is derived from an EMBL/GenBank/DDBJ whole genome shotgun (WGS) entry which is preliminary data.</text>
</comment>
<evidence type="ECO:0000313" key="2">
    <source>
        <dbReference type="EMBL" id="KAL3098693.1"/>
    </source>
</evidence>
<dbReference type="InterPro" id="IPR027417">
    <property type="entry name" value="P-loop_NTPase"/>
</dbReference>
<reference evidence="2 3" key="1">
    <citation type="submission" date="2024-10" db="EMBL/GenBank/DDBJ databases">
        <authorList>
            <person name="Kim D."/>
        </authorList>
    </citation>
    <scope>NUCLEOTIDE SEQUENCE [LARGE SCALE GENOMIC DNA]</scope>
    <source>
        <strain evidence="2">Taebaek</strain>
    </source>
</reference>
<dbReference type="Pfam" id="PF26633">
    <property type="entry name" value="DUF8206"/>
    <property type="match status" value="1"/>
</dbReference>
<dbReference type="EMBL" id="JBICCN010000044">
    <property type="protein sequence ID" value="KAL3098693.1"/>
    <property type="molecule type" value="Genomic_DNA"/>
</dbReference>
<feature type="domain" description="DUF8206" evidence="1">
    <location>
        <begin position="589"/>
        <end position="647"/>
    </location>
</feature>